<evidence type="ECO:0000313" key="1">
    <source>
        <dbReference type="EMBL" id="KKM25854.1"/>
    </source>
</evidence>
<sequence length="29" mass="3286">MESVMLDKPDWAFGMPLGVEGEISKVYKK</sequence>
<organism evidence="1">
    <name type="scientific">marine sediment metagenome</name>
    <dbReference type="NCBI Taxonomy" id="412755"/>
    <lineage>
        <taxon>unclassified sequences</taxon>
        <taxon>metagenomes</taxon>
        <taxon>ecological metagenomes</taxon>
    </lineage>
</organism>
<accession>A0A0F9J0A7</accession>
<gene>
    <name evidence="1" type="ORF">LCGC14_1590810</name>
</gene>
<name>A0A0F9J0A7_9ZZZZ</name>
<dbReference type="EMBL" id="LAZR01012626">
    <property type="protein sequence ID" value="KKM25854.1"/>
    <property type="molecule type" value="Genomic_DNA"/>
</dbReference>
<proteinExistence type="predicted"/>
<protein>
    <submittedName>
        <fullName evidence="1">Uncharacterized protein</fullName>
    </submittedName>
</protein>
<reference evidence="1" key="1">
    <citation type="journal article" date="2015" name="Nature">
        <title>Complex archaea that bridge the gap between prokaryotes and eukaryotes.</title>
        <authorList>
            <person name="Spang A."/>
            <person name="Saw J.H."/>
            <person name="Jorgensen S.L."/>
            <person name="Zaremba-Niedzwiedzka K."/>
            <person name="Martijn J."/>
            <person name="Lind A.E."/>
            <person name="van Eijk R."/>
            <person name="Schleper C."/>
            <person name="Guy L."/>
            <person name="Ettema T.J."/>
        </authorList>
    </citation>
    <scope>NUCLEOTIDE SEQUENCE</scope>
</reference>
<dbReference type="AlphaFoldDB" id="A0A0F9J0A7"/>
<comment type="caution">
    <text evidence="1">The sequence shown here is derived from an EMBL/GenBank/DDBJ whole genome shotgun (WGS) entry which is preliminary data.</text>
</comment>